<protein>
    <submittedName>
        <fullName evidence="5">CBS domain-containing protein</fullName>
    </submittedName>
</protein>
<organism evidence="5 6">
    <name type="scientific">Vagococcus allomyrinae</name>
    <dbReference type="NCBI Taxonomy" id="2794353"/>
    <lineage>
        <taxon>Bacteria</taxon>
        <taxon>Bacillati</taxon>
        <taxon>Bacillota</taxon>
        <taxon>Bacilli</taxon>
        <taxon>Lactobacillales</taxon>
        <taxon>Enterococcaceae</taxon>
        <taxon>Vagococcus</taxon>
    </lineage>
</organism>
<dbReference type="SUPFAM" id="SSF54631">
    <property type="entry name" value="CBS-domain pair"/>
    <property type="match status" value="1"/>
</dbReference>
<dbReference type="InterPro" id="IPR045865">
    <property type="entry name" value="ACT-like_dom_sf"/>
</dbReference>
<evidence type="ECO:0000313" key="6">
    <source>
        <dbReference type="Proteomes" id="UP000674938"/>
    </source>
</evidence>
<dbReference type="PROSITE" id="PS51671">
    <property type="entry name" value="ACT"/>
    <property type="match status" value="1"/>
</dbReference>
<dbReference type="AlphaFoldDB" id="A0A940SXI9"/>
<feature type="domain" description="CBS" evidence="3">
    <location>
        <begin position="81"/>
        <end position="141"/>
    </location>
</feature>
<sequence>MIVENYMSTKLITVTKEVKINDAVELMNEHQIHRLPVIENGKMIGLLTEGTIQEAMPSKATSLSVYEATYLLNKTTVADVMIKQVETIEAGALLEDAIYKMRQKNVGVLPVCSASGEIVGIITNNDIFDAFLEITGYNQDGVRLVIEVQDDHQGILADLAQTFAENEINVVQIVVYRNEKQPTIVVQLSNAEEAAIGTILKDKGYNVLSSIKTEANT</sequence>
<dbReference type="EMBL" id="JAEEGA010000023">
    <property type="protein sequence ID" value="MBP1044159.1"/>
    <property type="molecule type" value="Genomic_DNA"/>
</dbReference>
<dbReference type="Proteomes" id="UP000674938">
    <property type="component" value="Unassembled WGS sequence"/>
</dbReference>
<dbReference type="PANTHER" id="PTHR43080">
    <property type="entry name" value="CBS DOMAIN-CONTAINING PROTEIN CBSX3, MITOCHONDRIAL"/>
    <property type="match status" value="1"/>
</dbReference>
<feature type="domain" description="ACT" evidence="4">
    <location>
        <begin position="144"/>
        <end position="217"/>
    </location>
</feature>
<evidence type="ECO:0000313" key="5">
    <source>
        <dbReference type="EMBL" id="MBP1044159.1"/>
    </source>
</evidence>
<dbReference type="SUPFAM" id="SSF55021">
    <property type="entry name" value="ACT-like"/>
    <property type="match status" value="1"/>
</dbReference>
<gene>
    <name evidence="5" type="ORF">I6N95_24425</name>
</gene>
<evidence type="ECO:0000256" key="1">
    <source>
        <dbReference type="ARBA" id="ARBA00023122"/>
    </source>
</evidence>
<keyword evidence="1 2" id="KW-0129">CBS domain</keyword>
<dbReference type="InterPro" id="IPR002912">
    <property type="entry name" value="ACT_dom"/>
</dbReference>
<dbReference type="PROSITE" id="PS51371">
    <property type="entry name" value="CBS"/>
    <property type="match status" value="2"/>
</dbReference>
<dbReference type="InterPro" id="IPR000644">
    <property type="entry name" value="CBS_dom"/>
</dbReference>
<name>A0A940SXI9_9ENTE</name>
<dbReference type="PANTHER" id="PTHR43080:SF2">
    <property type="entry name" value="CBS DOMAIN-CONTAINING PROTEIN"/>
    <property type="match status" value="1"/>
</dbReference>
<dbReference type="CDD" id="cd04584">
    <property type="entry name" value="CBS_pair_AcuB_like"/>
    <property type="match status" value="1"/>
</dbReference>
<evidence type="ECO:0000259" key="3">
    <source>
        <dbReference type="PROSITE" id="PS51371"/>
    </source>
</evidence>
<dbReference type="RefSeq" id="WP_209532401.1">
    <property type="nucleotide sequence ID" value="NZ_JAEEGA010000023.1"/>
</dbReference>
<evidence type="ECO:0000256" key="2">
    <source>
        <dbReference type="PROSITE-ProRule" id="PRU00703"/>
    </source>
</evidence>
<reference evidence="5" key="1">
    <citation type="submission" date="2020-12" db="EMBL/GenBank/DDBJ databases">
        <title>Vagococcus allomyrinae sp. nov. and Enterococcus lavae sp. nov., isolated from the larvae of Allomyrina dichotoma.</title>
        <authorList>
            <person name="Lee S.D."/>
        </authorList>
    </citation>
    <scope>NUCLEOTIDE SEQUENCE</scope>
    <source>
        <strain evidence="5">BWB3-3</strain>
    </source>
</reference>
<dbReference type="InterPro" id="IPR046342">
    <property type="entry name" value="CBS_dom_sf"/>
</dbReference>
<comment type="caution">
    <text evidence="5">The sequence shown here is derived from an EMBL/GenBank/DDBJ whole genome shotgun (WGS) entry which is preliminary data.</text>
</comment>
<feature type="domain" description="CBS" evidence="3">
    <location>
        <begin position="7"/>
        <end position="63"/>
    </location>
</feature>
<dbReference type="InterPro" id="IPR051257">
    <property type="entry name" value="Diverse_CBS-Domain"/>
</dbReference>
<dbReference type="Pfam" id="PF00571">
    <property type="entry name" value="CBS"/>
    <property type="match status" value="2"/>
</dbReference>
<proteinExistence type="predicted"/>
<keyword evidence="6" id="KW-1185">Reference proteome</keyword>
<accession>A0A940SXI9</accession>
<evidence type="ECO:0000259" key="4">
    <source>
        <dbReference type="PROSITE" id="PS51671"/>
    </source>
</evidence>
<dbReference type="Gene3D" id="3.10.580.10">
    <property type="entry name" value="CBS-domain"/>
    <property type="match status" value="1"/>
</dbReference>
<dbReference type="SMART" id="SM00116">
    <property type="entry name" value="CBS"/>
    <property type="match status" value="2"/>
</dbReference>